<evidence type="ECO:0000256" key="1">
    <source>
        <dbReference type="SAM" id="MobiDB-lite"/>
    </source>
</evidence>
<protein>
    <submittedName>
        <fullName evidence="2">Uncharacterized protein</fullName>
    </submittedName>
</protein>
<feature type="compositionally biased region" description="Basic and acidic residues" evidence="1">
    <location>
        <begin position="1"/>
        <end position="19"/>
    </location>
</feature>
<feature type="region of interest" description="Disordered" evidence="1">
    <location>
        <begin position="190"/>
        <end position="213"/>
    </location>
</feature>
<accession>A0A448X264</accession>
<reference evidence="2" key="1">
    <citation type="submission" date="2018-11" db="EMBL/GenBank/DDBJ databases">
        <authorList>
            <consortium name="Pathogen Informatics"/>
        </authorList>
    </citation>
    <scope>NUCLEOTIDE SEQUENCE</scope>
</reference>
<keyword evidence="3" id="KW-1185">Reference proteome</keyword>
<comment type="caution">
    <text evidence="2">The sequence shown here is derived from an EMBL/GenBank/DDBJ whole genome shotgun (WGS) entry which is preliminary data.</text>
</comment>
<organism evidence="2 3">
    <name type="scientific">Protopolystoma xenopodis</name>
    <dbReference type="NCBI Taxonomy" id="117903"/>
    <lineage>
        <taxon>Eukaryota</taxon>
        <taxon>Metazoa</taxon>
        <taxon>Spiralia</taxon>
        <taxon>Lophotrochozoa</taxon>
        <taxon>Platyhelminthes</taxon>
        <taxon>Monogenea</taxon>
        <taxon>Polyopisthocotylea</taxon>
        <taxon>Polystomatidea</taxon>
        <taxon>Polystomatidae</taxon>
        <taxon>Protopolystoma</taxon>
    </lineage>
</organism>
<evidence type="ECO:0000313" key="2">
    <source>
        <dbReference type="EMBL" id="VEL26260.1"/>
    </source>
</evidence>
<dbReference type="EMBL" id="CAAALY010079101">
    <property type="protein sequence ID" value="VEL26260.1"/>
    <property type="molecule type" value="Genomic_DNA"/>
</dbReference>
<dbReference type="Proteomes" id="UP000784294">
    <property type="component" value="Unassembled WGS sequence"/>
</dbReference>
<name>A0A448X264_9PLAT</name>
<gene>
    <name evidence="2" type="ORF">PXEA_LOCUS19700</name>
</gene>
<evidence type="ECO:0000313" key="3">
    <source>
        <dbReference type="Proteomes" id="UP000784294"/>
    </source>
</evidence>
<proteinExistence type="predicted"/>
<dbReference type="AlphaFoldDB" id="A0A448X264"/>
<sequence length="250" mass="28458">MERVRPSSDGWKRHPRSPEPNKVWLHLTVTGRANGRHRHASCALHQPRRSAARKSAWHWNSSDCLPDRRQMWSLRRWPEAVPTLRRSEAGQASVGLKVYREAVLSEIDRPTKMTQNCDGSAGQRRTGLIRKTCADRRQTHCPVAHLDAACLDTRTRTRTRTRMHTRKLDMSAFAALHGIDLRSVKLQSGRAHRQTCTGSEPCRPEQPSPLQVGATPESVLTRLTWLTRLTPSQCGSQSYSERFDWSSLLT</sequence>
<feature type="region of interest" description="Disordered" evidence="1">
    <location>
        <begin position="1"/>
        <end position="20"/>
    </location>
</feature>